<dbReference type="OrthoDB" id="9771846at2"/>
<reference evidence="2 3" key="1">
    <citation type="journal article" date="2015" name="Genome Announc.">
        <title>Expanding the biotechnology potential of lactobacilli through comparative genomics of 213 strains and associated genera.</title>
        <authorList>
            <person name="Sun Z."/>
            <person name="Harris H.M."/>
            <person name="McCann A."/>
            <person name="Guo C."/>
            <person name="Argimon S."/>
            <person name="Zhang W."/>
            <person name="Yang X."/>
            <person name="Jeffery I.B."/>
            <person name="Cooney J.C."/>
            <person name="Kagawa T.F."/>
            <person name="Liu W."/>
            <person name="Song Y."/>
            <person name="Salvetti E."/>
            <person name="Wrobel A."/>
            <person name="Rasinkangas P."/>
            <person name="Parkhill J."/>
            <person name="Rea M.C."/>
            <person name="O'Sullivan O."/>
            <person name="Ritari J."/>
            <person name="Douillard F.P."/>
            <person name="Paul Ross R."/>
            <person name="Yang R."/>
            <person name="Briner A.E."/>
            <person name="Felis G.E."/>
            <person name="de Vos W.M."/>
            <person name="Barrangou R."/>
            <person name="Klaenhammer T.R."/>
            <person name="Caufield P.W."/>
            <person name="Cui Y."/>
            <person name="Zhang H."/>
            <person name="O'Toole P.W."/>
        </authorList>
    </citation>
    <scope>NUCLEOTIDE SEQUENCE [LARGE SCALE GENOMIC DNA]</scope>
    <source>
        <strain evidence="2 3">DSM 15638</strain>
    </source>
</reference>
<sequence length="277" mass="32375">MRYGEIKIINVIVIYNLLITDSPIFEGIKNELEQNTQILIVDNSTDENISRENKQTADLSTYCNYLNSGGNLGLSKAYNRVIDFQSQFNWVVFWDQDTTLMGHYLEQLRTDIQNNEAAKLIVPTVYSDRGQMSPRSYKRSKITNPVKGLGFKKKLTAINSGLAIEINTFIELGTYDDRMFIDYLDHDLVIRYNNQFGDIFVSSNVLRQKFSNDNHNNYQGDIFRFSKYIVDYKIFTENVSGSKCYFWMKIFYRALRLGVLHKNVSFLNEIFKMIRLK</sequence>
<dbReference type="RefSeq" id="WP_057974385.1">
    <property type="nucleotide sequence ID" value="NZ_AZDI01000007.1"/>
</dbReference>
<dbReference type="SUPFAM" id="SSF53448">
    <property type="entry name" value="Nucleotide-diphospho-sugar transferases"/>
    <property type="match status" value="1"/>
</dbReference>
<dbReference type="STRING" id="1423719.FC66_GL001329"/>
<evidence type="ECO:0000259" key="1">
    <source>
        <dbReference type="Pfam" id="PF00535"/>
    </source>
</evidence>
<organism evidence="2 3">
    <name type="scientific">Dellaglioa algida DSM 15638</name>
    <dbReference type="NCBI Taxonomy" id="1423719"/>
    <lineage>
        <taxon>Bacteria</taxon>
        <taxon>Bacillati</taxon>
        <taxon>Bacillota</taxon>
        <taxon>Bacilli</taxon>
        <taxon>Lactobacillales</taxon>
        <taxon>Lactobacillaceae</taxon>
        <taxon>Dellaglioa</taxon>
    </lineage>
</organism>
<comment type="caution">
    <text evidence="2">The sequence shown here is derived from an EMBL/GenBank/DDBJ whole genome shotgun (WGS) entry which is preliminary data.</text>
</comment>
<dbReference type="PATRIC" id="fig|1423719.4.peg.1351"/>
<name>A0A0R1HQQ3_9LACO</name>
<evidence type="ECO:0000313" key="2">
    <source>
        <dbReference type="EMBL" id="KRK45514.1"/>
    </source>
</evidence>
<gene>
    <name evidence="2" type="ORF">FC66_GL001329</name>
</gene>
<protein>
    <recommendedName>
        <fullName evidence="1">Glycosyltransferase 2-like domain-containing protein</fullName>
    </recommendedName>
</protein>
<dbReference type="InterPro" id="IPR001173">
    <property type="entry name" value="Glyco_trans_2-like"/>
</dbReference>
<proteinExistence type="predicted"/>
<feature type="domain" description="Glycosyltransferase 2-like" evidence="1">
    <location>
        <begin position="26"/>
        <end position="136"/>
    </location>
</feature>
<dbReference type="AlphaFoldDB" id="A0A0R1HQQ3"/>
<accession>A0A0R1HQQ3</accession>
<dbReference type="Proteomes" id="UP000051450">
    <property type="component" value="Unassembled WGS sequence"/>
</dbReference>
<dbReference type="Gene3D" id="3.90.550.10">
    <property type="entry name" value="Spore Coat Polysaccharide Biosynthesis Protein SpsA, Chain A"/>
    <property type="match status" value="1"/>
</dbReference>
<dbReference type="EMBL" id="AZDI01000007">
    <property type="protein sequence ID" value="KRK45514.1"/>
    <property type="molecule type" value="Genomic_DNA"/>
</dbReference>
<evidence type="ECO:0000313" key="3">
    <source>
        <dbReference type="Proteomes" id="UP000051450"/>
    </source>
</evidence>
<keyword evidence="3" id="KW-1185">Reference proteome</keyword>
<dbReference type="InterPro" id="IPR029044">
    <property type="entry name" value="Nucleotide-diphossugar_trans"/>
</dbReference>
<dbReference type="Pfam" id="PF00535">
    <property type="entry name" value="Glycos_transf_2"/>
    <property type="match status" value="1"/>
</dbReference>